<sequence length="160" mass="17684">MTTEAMEIERKFLVAALPDLGAAKPVAVRQGYLTLPADSVEMRLRQKGSKLLMTLKSGEGMAREERETTITQEQFDIFWPATGGRRIEKTRWTGNLSDGTVYELDIFEGSHAPLRLVEVEFDSLAAARSFTPPDWFGSEVTGERGYSNKVMALEGAPASP</sequence>
<dbReference type="InterPro" id="IPR033469">
    <property type="entry name" value="CYTH-like_dom_sf"/>
</dbReference>
<dbReference type="PROSITE" id="PS51707">
    <property type="entry name" value="CYTH"/>
    <property type="match status" value="1"/>
</dbReference>
<evidence type="ECO:0000256" key="1">
    <source>
        <dbReference type="PIRSR" id="PIRSR016487-1"/>
    </source>
</evidence>
<dbReference type="Gene3D" id="2.40.320.10">
    <property type="entry name" value="Hypothetical Protein Pfu-838710-001"/>
    <property type="match status" value="1"/>
</dbReference>
<dbReference type="PANTHER" id="PTHR40114:SF1">
    <property type="entry name" value="SLR0698 PROTEIN"/>
    <property type="match status" value="1"/>
</dbReference>
<evidence type="ECO:0000313" key="3">
    <source>
        <dbReference type="EMBL" id="RMC32474.1"/>
    </source>
</evidence>
<dbReference type="OrthoDB" id="9805588at2"/>
<dbReference type="SUPFAM" id="SSF55154">
    <property type="entry name" value="CYTH-like phosphatases"/>
    <property type="match status" value="1"/>
</dbReference>
<gene>
    <name evidence="3" type="ORF">C9E81_19060</name>
</gene>
<evidence type="ECO:0000313" key="4">
    <source>
        <dbReference type="Proteomes" id="UP000273516"/>
    </source>
</evidence>
<reference evidence="3 4" key="1">
    <citation type="submission" date="2018-07" db="EMBL/GenBank/DDBJ databases">
        <authorList>
            <person name="Zhang Y."/>
            <person name="Wang L."/>
            <person name="Ma S."/>
        </authorList>
    </citation>
    <scope>NUCLEOTIDE SEQUENCE [LARGE SCALE GENOMIC DNA]</scope>
    <source>
        <strain evidence="3 4">4-2</strain>
    </source>
</reference>
<dbReference type="SMART" id="SM01118">
    <property type="entry name" value="CYTH"/>
    <property type="match status" value="1"/>
</dbReference>
<keyword evidence="4" id="KW-1185">Reference proteome</keyword>
<accession>A0A3M0M7P0</accession>
<dbReference type="PIRSF" id="PIRSF016487">
    <property type="entry name" value="CYTH_UCP016487"/>
    <property type="match status" value="1"/>
</dbReference>
<feature type="active site" description="Proton acceptor" evidence="1">
    <location>
        <position position="32"/>
    </location>
</feature>
<proteinExistence type="predicted"/>
<dbReference type="RefSeq" id="WP_122113936.1">
    <property type="nucleotide sequence ID" value="NZ_QOKZ01000009.1"/>
</dbReference>
<evidence type="ECO:0000259" key="2">
    <source>
        <dbReference type="PROSITE" id="PS51707"/>
    </source>
</evidence>
<protein>
    <submittedName>
        <fullName evidence="3">CYTH domain-containing protein</fullName>
    </submittedName>
</protein>
<dbReference type="CDD" id="cd07761">
    <property type="entry name" value="CYTH-like_CthTTM-like"/>
    <property type="match status" value="1"/>
</dbReference>
<feature type="domain" description="CYTH" evidence="2">
    <location>
        <begin position="5"/>
        <end position="152"/>
    </location>
</feature>
<dbReference type="InterPro" id="IPR012042">
    <property type="entry name" value="NeuTTM/CthTTM-like"/>
</dbReference>
<comment type="caution">
    <text evidence="3">The sequence shown here is derived from an EMBL/GenBank/DDBJ whole genome shotgun (WGS) entry which is preliminary data.</text>
</comment>
<dbReference type="Pfam" id="PF01928">
    <property type="entry name" value="CYTH"/>
    <property type="match status" value="1"/>
</dbReference>
<dbReference type="PANTHER" id="PTHR40114">
    <property type="entry name" value="SLR0698 PROTEIN"/>
    <property type="match status" value="1"/>
</dbReference>
<name>A0A3M0M7P0_9RHOB</name>
<dbReference type="EMBL" id="QOKZ01000009">
    <property type="protein sequence ID" value="RMC32474.1"/>
    <property type="molecule type" value="Genomic_DNA"/>
</dbReference>
<dbReference type="InterPro" id="IPR023577">
    <property type="entry name" value="CYTH_domain"/>
</dbReference>
<dbReference type="Proteomes" id="UP000273516">
    <property type="component" value="Unassembled WGS sequence"/>
</dbReference>
<organism evidence="3 4">
    <name type="scientific">Paracoccus alkanivorans</name>
    <dbReference type="NCBI Taxonomy" id="2116655"/>
    <lineage>
        <taxon>Bacteria</taxon>
        <taxon>Pseudomonadati</taxon>
        <taxon>Pseudomonadota</taxon>
        <taxon>Alphaproteobacteria</taxon>
        <taxon>Rhodobacterales</taxon>
        <taxon>Paracoccaceae</taxon>
        <taxon>Paracoccus</taxon>
    </lineage>
</organism>
<dbReference type="AlphaFoldDB" id="A0A3M0M7P0"/>